<dbReference type="PANTHER" id="PTHR30502:SF0">
    <property type="entry name" value="PHOSPHOENOLPYRUVATE CARBOXYLASE FAMILY PROTEIN"/>
    <property type="match status" value="1"/>
</dbReference>
<accession>A0A9X2X4K7</accession>
<evidence type="ECO:0000313" key="5">
    <source>
        <dbReference type="EMBL" id="MCT8988692.1"/>
    </source>
</evidence>
<dbReference type="Gene3D" id="3.20.20.60">
    <property type="entry name" value="Phosphoenolpyruvate-binding domains"/>
    <property type="match status" value="1"/>
</dbReference>
<evidence type="ECO:0000313" key="6">
    <source>
        <dbReference type="Proteomes" id="UP001149009"/>
    </source>
</evidence>
<evidence type="ECO:0000256" key="2">
    <source>
        <dbReference type="ARBA" id="ARBA00022723"/>
    </source>
</evidence>
<protein>
    <submittedName>
        <fullName evidence="5">Aldolase/citrate lyase family protein</fullName>
    </submittedName>
</protein>
<keyword evidence="2" id="KW-0479">Metal-binding</keyword>
<dbReference type="Pfam" id="PF03328">
    <property type="entry name" value="HpcH_HpaI"/>
    <property type="match status" value="1"/>
</dbReference>
<organism evidence="5 6">
    <name type="scientific">Chelativorans petroleitrophicus</name>
    <dbReference type="NCBI Taxonomy" id="2975484"/>
    <lineage>
        <taxon>Bacteria</taxon>
        <taxon>Pseudomonadati</taxon>
        <taxon>Pseudomonadota</taxon>
        <taxon>Alphaproteobacteria</taxon>
        <taxon>Hyphomicrobiales</taxon>
        <taxon>Phyllobacteriaceae</taxon>
        <taxon>Chelativorans</taxon>
    </lineage>
</organism>
<dbReference type="AlphaFoldDB" id="A0A9X2X4K7"/>
<evidence type="ECO:0000259" key="4">
    <source>
        <dbReference type="Pfam" id="PF03328"/>
    </source>
</evidence>
<keyword evidence="6" id="KW-1185">Reference proteome</keyword>
<proteinExistence type="inferred from homology"/>
<reference evidence="5" key="1">
    <citation type="submission" date="2022-08" db="EMBL/GenBank/DDBJ databases">
        <title>Chelativorans sichuanense sp. nov., a paraffin oil-degrading bacterium isolated from a mixture of oil-based drill cuttings and paddy soil.</title>
        <authorList>
            <person name="Yu J."/>
            <person name="Liu H."/>
            <person name="Chen Q."/>
        </authorList>
    </citation>
    <scope>NUCLEOTIDE SEQUENCE</scope>
    <source>
        <strain evidence="5">SCAU 2101</strain>
    </source>
</reference>
<dbReference type="InterPro" id="IPR040442">
    <property type="entry name" value="Pyrv_kinase-like_dom_sf"/>
</dbReference>
<dbReference type="GO" id="GO:0005737">
    <property type="term" value="C:cytoplasm"/>
    <property type="evidence" value="ECO:0007669"/>
    <property type="project" value="TreeGrafter"/>
</dbReference>
<dbReference type="InterPro" id="IPR005000">
    <property type="entry name" value="Aldolase/citrate-lyase_domain"/>
</dbReference>
<dbReference type="GO" id="GO:0046872">
    <property type="term" value="F:metal ion binding"/>
    <property type="evidence" value="ECO:0007669"/>
    <property type="project" value="UniProtKB-KW"/>
</dbReference>
<dbReference type="RefSeq" id="WP_261513290.1">
    <property type="nucleotide sequence ID" value="NZ_JAODNV010000001.1"/>
</dbReference>
<evidence type="ECO:0000256" key="1">
    <source>
        <dbReference type="ARBA" id="ARBA00005568"/>
    </source>
</evidence>
<dbReference type="GO" id="GO:0016832">
    <property type="term" value="F:aldehyde-lyase activity"/>
    <property type="evidence" value="ECO:0007669"/>
    <property type="project" value="TreeGrafter"/>
</dbReference>
<dbReference type="Proteomes" id="UP001149009">
    <property type="component" value="Unassembled WGS sequence"/>
</dbReference>
<name>A0A9X2X4K7_9HYPH</name>
<comment type="caution">
    <text evidence="5">The sequence shown here is derived from an EMBL/GenBank/DDBJ whole genome shotgun (WGS) entry which is preliminary data.</text>
</comment>
<comment type="similarity">
    <text evidence="1">Belongs to the HpcH/HpaI aldolase family.</text>
</comment>
<dbReference type="EMBL" id="JAODNV010000001">
    <property type="protein sequence ID" value="MCT8988692.1"/>
    <property type="molecule type" value="Genomic_DNA"/>
</dbReference>
<dbReference type="PANTHER" id="PTHR30502">
    <property type="entry name" value="2-KETO-3-DEOXY-L-RHAMNONATE ALDOLASE"/>
    <property type="match status" value="1"/>
</dbReference>
<evidence type="ECO:0000256" key="3">
    <source>
        <dbReference type="ARBA" id="ARBA00023239"/>
    </source>
</evidence>
<dbReference type="InterPro" id="IPR015813">
    <property type="entry name" value="Pyrv/PenolPyrv_kinase-like_dom"/>
</dbReference>
<sequence length="258" mass="27536">MDGERPSFRTFRERLVARSKLIGTFVKTPTTHATEILGEVGYDFVVFDQEHAPLDAGVLDMMILGARASNVASIVRVPAADPALIQTALDCGATGVMVPHVSSPETARLIARACRYMGGTRGFANTTRAGGFGSVGFAEHKANQDRQVTCIAMIEDVEAVDRIDEILKVEGLDAIFIGRGDLTAALNAPSMNSPETMRIVEPIMAAARAANVPMVMLCPDRADAERMAELGASAFMVQSDHGFMRQAAAAALAQLRSL</sequence>
<gene>
    <name evidence="5" type="ORF">NYR54_00065</name>
</gene>
<dbReference type="SUPFAM" id="SSF51621">
    <property type="entry name" value="Phosphoenolpyruvate/pyruvate domain"/>
    <property type="match status" value="1"/>
</dbReference>
<keyword evidence="3 5" id="KW-0456">Lyase</keyword>
<feature type="domain" description="HpcH/HpaI aldolase/citrate lyase" evidence="4">
    <location>
        <begin position="22"/>
        <end position="241"/>
    </location>
</feature>
<dbReference type="InterPro" id="IPR050251">
    <property type="entry name" value="HpcH-HpaI_aldolase"/>
</dbReference>